<name>A0A9P4IM12_9PEZI</name>
<reference evidence="1" key="1">
    <citation type="journal article" date="2020" name="Stud. Mycol.">
        <title>101 Dothideomycetes genomes: a test case for predicting lifestyles and emergence of pathogens.</title>
        <authorList>
            <person name="Haridas S."/>
            <person name="Albert R."/>
            <person name="Binder M."/>
            <person name="Bloem J."/>
            <person name="Labutti K."/>
            <person name="Salamov A."/>
            <person name="Andreopoulos B."/>
            <person name="Baker S."/>
            <person name="Barry K."/>
            <person name="Bills G."/>
            <person name="Bluhm B."/>
            <person name="Cannon C."/>
            <person name="Castanera R."/>
            <person name="Culley D."/>
            <person name="Daum C."/>
            <person name="Ezra D."/>
            <person name="Gonzalez J."/>
            <person name="Henrissat B."/>
            <person name="Kuo A."/>
            <person name="Liang C."/>
            <person name="Lipzen A."/>
            <person name="Lutzoni F."/>
            <person name="Magnuson J."/>
            <person name="Mondo S."/>
            <person name="Nolan M."/>
            <person name="Ohm R."/>
            <person name="Pangilinan J."/>
            <person name="Park H.-J."/>
            <person name="Ramirez L."/>
            <person name="Alfaro M."/>
            <person name="Sun H."/>
            <person name="Tritt A."/>
            <person name="Yoshinaga Y."/>
            <person name="Zwiers L.-H."/>
            <person name="Turgeon B."/>
            <person name="Goodwin S."/>
            <person name="Spatafora J."/>
            <person name="Crous P."/>
            <person name="Grigoriev I."/>
        </authorList>
    </citation>
    <scope>NUCLEOTIDE SEQUENCE</scope>
    <source>
        <strain evidence="1">CBS 133067</strain>
    </source>
</reference>
<evidence type="ECO:0000313" key="2">
    <source>
        <dbReference type="Proteomes" id="UP000799772"/>
    </source>
</evidence>
<dbReference type="Proteomes" id="UP000799772">
    <property type="component" value="Unassembled WGS sequence"/>
</dbReference>
<dbReference type="AlphaFoldDB" id="A0A9P4IM12"/>
<accession>A0A9P4IM12</accession>
<comment type="caution">
    <text evidence="1">The sequence shown here is derived from an EMBL/GenBank/DDBJ whole genome shotgun (WGS) entry which is preliminary data.</text>
</comment>
<evidence type="ECO:0000313" key="1">
    <source>
        <dbReference type="EMBL" id="KAF2103604.1"/>
    </source>
</evidence>
<sequence length="179" mass="19710">MSFILSPKSSSPLPPHCLLIISITSSCSVSVTLTVMRLYSSSEVSNRVITIIQAAVDVDLVAIRKFRPAGGHHPRMLQYPSQTVHHEGQTIFLPPCCGHPEHVAVWYQRKAVDVRSFWRATLINQTALFAYDCAVIVSGPPKESDTPMTHEFLNSVVVLVLFPHHGAISLPVELGKFLA</sequence>
<gene>
    <name evidence="1" type="ORF">NA57DRAFT_53119</name>
</gene>
<organism evidence="1 2">
    <name type="scientific">Rhizodiscina lignyota</name>
    <dbReference type="NCBI Taxonomy" id="1504668"/>
    <lineage>
        <taxon>Eukaryota</taxon>
        <taxon>Fungi</taxon>
        <taxon>Dikarya</taxon>
        <taxon>Ascomycota</taxon>
        <taxon>Pezizomycotina</taxon>
        <taxon>Dothideomycetes</taxon>
        <taxon>Pleosporomycetidae</taxon>
        <taxon>Aulographales</taxon>
        <taxon>Rhizodiscinaceae</taxon>
        <taxon>Rhizodiscina</taxon>
    </lineage>
</organism>
<protein>
    <submittedName>
        <fullName evidence="1">Uncharacterized protein</fullName>
    </submittedName>
</protein>
<dbReference type="EMBL" id="ML978122">
    <property type="protein sequence ID" value="KAF2103604.1"/>
    <property type="molecule type" value="Genomic_DNA"/>
</dbReference>
<proteinExistence type="predicted"/>
<keyword evidence="2" id="KW-1185">Reference proteome</keyword>